<keyword evidence="4" id="KW-1185">Reference proteome</keyword>
<gene>
    <name evidence="3" type="ORF">L1049_016674</name>
</gene>
<evidence type="ECO:0000313" key="4">
    <source>
        <dbReference type="Proteomes" id="UP001415857"/>
    </source>
</evidence>
<organism evidence="3 4">
    <name type="scientific">Liquidambar formosana</name>
    <name type="common">Formosan gum</name>
    <dbReference type="NCBI Taxonomy" id="63359"/>
    <lineage>
        <taxon>Eukaryota</taxon>
        <taxon>Viridiplantae</taxon>
        <taxon>Streptophyta</taxon>
        <taxon>Embryophyta</taxon>
        <taxon>Tracheophyta</taxon>
        <taxon>Spermatophyta</taxon>
        <taxon>Magnoliopsida</taxon>
        <taxon>eudicotyledons</taxon>
        <taxon>Gunneridae</taxon>
        <taxon>Pentapetalae</taxon>
        <taxon>Saxifragales</taxon>
        <taxon>Altingiaceae</taxon>
        <taxon>Liquidambar</taxon>
    </lineage>
</organism>
<dbReference type="InterPro" id="IPR013094">
    <property type="entry name" value="AB_hydrolase_3"/>
</dbReference>
<dbReference type="Gene3D" id="3.40.50.1820">
    <property type="entry name" value="alpha/beta hydrolase"/>
    <property type="match status" value="1"/>
</dbReference>
<accession>A0AAP0RZU3</accession>
<feature type="domain" description="Alpha/beta hydrolase fold-3" evidence="2">
    <location>
        <begin position="6"/>
        <end position="156"/>
    </location>
</feature>
<dbReference type="SUPFAM" id="SSF53474">
    <property type="entry name" value="alpha/beta-Hydrolases"/>
    <property type="match status" value="1"/>
</dbReference>
<sequence>MGSEPWLTNHGDFDRLFIGGDSAGANIAHNIAMRAGIETLPGGIKIEGALLNHPYFWGSEPIGSEPITGREQGLGCWLWKFVYPSSQGGIDDPMINPFAPKAPSLARLGCRRLLVCVAGQDILRDRDIAYCDAVRESGWKGDVELFEADGKGHVFHIHEPENDEAKNMFNCLASFILK</sequence>
<dbReference type="Pfam" id="PF07859">
    <property type="entry name" value="Abhydrolase_3"/>
    <property type="match status" value="1"/>
</dbReference>
<dbReference type="Proteomes" id="UP001415857">
    <property type="component" value="Unassembled WGS sequence"/>
</dbReference>
<dbReference type="InterPro" id="IPR050466">
    <property type="entry name" value="Carboxylest/Gibb_receptor"/>
</dbReference>
<reference evidence="3 4" key="1">
    <citation type="journal article" date="2024" name="Plant J.">
        <title>Genome sequences and population genomics reveal climatic adaptation and genomic divergence between two closely related sweetgum species.</title>
        <authorList>
            <person name="Xu W.Q."/>
            <person name="Ren C.Q."/>
            <person name="Zhang X.Y."/>
            <person name="Comes H.P."/>
            <person name="Liu X.H."/>
            <person name="Li Y.G."/>
            <person name="Kettle C.J."/>
            <person name="Jalonen R."/>
            <person name="Gaisberger H."/>
            <person name="Ma Y.Z."/>
            <person name="Qiu Y.X."/>
        </authorList>
    </citation>
    <scope>NUCLEOTIDE SEQUENCE [LARGE SCALE GENOMIC DNA]</scope>
    <source>
        <strain evidence="3">Hangzhou</strain>
    </source>
</reference>
<dbReference type="GO" id="GO:0016787">
    <property type="term" value="F:hydrolase activity"/>
    <property type="evidence" value="ECO:0007669"/>
    <property type="project" value="InterPro"/>
</dbReference>
<comment type="caution">
    <text evidence="3">The sequence shown here is derived from an EMBL/GenBank/DDBJ whole genome shotgun (WGS) entry which is preliminary data.</text>
</comment>
<evidence type="ECO:0000313" key="3">
    <source>
        <dbReference type="EMBL" id="KAK9288225.1"/>
    </source>
</evidence>
<dbReference type="InterPro" id="IPR029058">
    <property type="entry name" value="AB_hydrolase_fold"/>
</dbReference>
<evidence type="ECO:0000256" key="1">
    <source>
        <dbReference type="ARBA" id="ARBA00010515"/>
    </source>
</evidence>
<comment type="similarity">
    <text evidence="1">Belongs to the 'GDXG' lipolytic enzyme family.</text>
</comment>
<protein>
    <recommendedName>
        <fullName evidence="2">Alpha/beta hydrolase fold-3 domain-containing protein</fullName>
    </recommendedName>
</protein>
<dbReference type="PANTHER" id="PTHR23024:SF551">
    <property type="entry name" value="2-HYDROXYISOFLAVANONE DEHYDRATASE-LIKE"/>
    <property type="match status" value="1"/>
</dbReference>
<dbReference type="AlphaFoldDB" id="A0AAP0RZU3"/>
<evidence type="ECO:0000259" key="2">
    <source>
        <dbReference type="Pfam" id="PF07859"/>
    </source>
</evidence>
<dbReference type="PANTHER" id="PTHR23024">
    <property type="entry name" value="ARYLACETAMIDE DEACETYLASE"/>
    <property type="match status" value="1"/>
</dbReference>
<name>A0AAP0RZU3_LIQFO</name>
<dbReference type="EMBL" id="JBBPBK010000003">
    <property type="protein sequence ID" value="KAK9288225.1"/>
    <property type="molecule type" value="Genomic_DNA"/>
</dbReference>
<proteinExistence type="inferred from homology"/>